<evidence type="ECO:0000256" key="7">
    <source>
        <dbReference type="ARBA" id="ARBA00023315"/>
    </source>
</evidence>
<evidence type="ECO:0000256" key="3">
    <source>
        <dbReference type="ARBA" id="ARBA00022679"/>
    </source>
</evidence>
<gene>
    <name evidence="8 9" type="primary">lnt</name>
    <name evidence="9" type="ORF">PLAM_3221</name>
</gene>
<dbReference type="PROSITE" id="PS50263">
    <property type="entry name" value="CN_HYDROLASE"/>
    <property type="match status" value="1"/>
</dbReference>
<organism evidence="9">
    <name type="scientific">Planktothrix agardhii</name>
    <name type="common">Oscillatoria agardhii</name>
    <dbReference type="NCBI Taxonomy" id="1160"/>
    <lineage>
        <taxon>Bacteria</taxon>
        <taxon>Bacillati</taxon>
        <taxon>Cyanobacteriota</taxon>
        <taxon>Cyanophyceae</taxon>
        <taxon>Oscillatoriophycideae</taxon>
        <taxon>Oscillatoriales</taxon>
        <taxon>Microcoleaceae</taxon>
        <taxon>Planktothrix</taxon>
    </lineage>
</organism>
<dbReference type="CDD" id="cd07571">
    <property type="entry name" value="ALP_N-acyl_transferase"/>
    <property type="match status" value="1"/>
</dbReference>
<dbReference type="GO" id="GO:0005886">
    <property type="term" value="C:plasma membrane"/>
    <property type="evidence" value="ECO:0007669"/>
    <property type="project" value="UniProtKB-SubCell"/>
</dbReference>
<keyword evidence="4 8" id="KW-0812">Transmembrane</keyword>
<comment type="catalytic activity">
    <reaction evidence="8">
        <text>N-terminal S-1,2-diacyl-sn-glyceryl-L-cysteinyl-[lipoprotein] + a glycerophospholipid = N-acyl-S-1,2-diacyl-sn-glyceryl-L-cysteinyl-[lipoprotein] + a 2-acyl-sn-glycero-3-phospholipid + H(+)</text>
        <dbReference type="Rhea" id="RHEA:48228"/>
        <dbReference type="Rhea" id="RHEA-COMP:14681"/>
        <dbReference type="Rhea" id="RHEA-COMP:14684"/>
        <dbReference type="ChEBI" id="CHEBI:15378"/>
        <dbReference type="ChEBI" id="CHEBI:136912"/>
        <dbReference type="ChEBI" id="CHEBI:140656"/>
        <dbReference type="ChEBI" id="CHEBI:140657"/>
        <dbReference type="ChEBI" id="CHEBI:140660"/>
        <dbReference type="EC" id="2.3.1.269"/>
    </reaction>
</comment>
<keyword evidence="3 8" id="KW-0808">Transferase</keyword>
<accession>A0A1J1JIK1</accession>
<feature type="transmembrane region" description="Helical" evidence="8">
    <location>
        <begin position="182"/>
        <end position="207"/>
    </location>
</feature>
<evidence type="ECO:0000256" key="1">
    <source>
        <dbReference type="ARBA" id="ARBA00004651"/>
    </source>
</evidence>
<dbReference type="EMBL" id="LO018304">
    <property type="protein sequence ID" value="CUM61187.1"/>
    <property type="molecule type" value="Genomic_DNA"/>
</dbReference>
<dbReference type="PANTHER" id="PTHR38686">
    <property type="entry name" value="APOLIPOPROTEIN N-ACYLTRANSFERASE"/>
    <property type="match status" value="1"/>
</dbReference>
<dbReference type="NCBIfam" id="TIGR00546">
    <property type="entry name" value="lnt"/>
    <property type="match status" value="1"/>
</dbReference>
<dbReference type="InterPro" id="IPR036526">
    <property type="entry name" value="C-N_Hydrolase_sf"/>
</dbReference>
<evidence type="ECO:0000256" key="5">
    <source>
        <dbReference type="ARBA" id="ARBA00022989"/>
    </source>
</evidence>
<dbReference type="GO" id="GO:0016410">
    <property type="term" value="F:N-acyltransferase activity"/>
    <property type="evidence" value="ECO:0007669"/>
    <property type="project" value="UniProtKB-UniRule"/>
</dbReference>
<feature type="transmembrane region" description="Helical" evidence="8">
    <location>
        <begin position="66"/>
        <end position="86"/>
    </location>
</feature>
<keyword evidence="2 8" id="KW-1003">Cell membrane</keyword>
<feature type="transmembrane region" description="Helical" evidence="8">
    <location>
        <begin position="119"/>
        <end position="137"/>
    </location>
</feature>
<feature type="transmembrane region" description="Helical" evidence="8">
    <location>
        <begin position="6"/>
        <end position="24"/>
    </location>
</feature>
<dbReference type="UniPathway" id="UPA00666"/>
<dbReference type="SUPFAM" id="SSF56317">
    <property type="entry name" value="Carbon-nitrogen hydrolase"/>
    <property type="match status" value="1"/>
</dbReference>
<reference evidence="9" key="1">
    <citation type="submission" date="2015-09" db="EMBL/GenBank/DDBJ databases">
        <authorList>
            <person name="Jackson K.R."/>
            <person name="Lunt B.L."/>
            <person name="Fisher J.N.B."/>
            <person name="Gardner A.V."/>
            <person name="Bailey M.E."/>
            <person name="Deus L.M."/>
            <person name="Earl A.S."/>
            <person name="Gibby P.D."/>
            <person name="Hartmann K.A."/>
            <person name="Liu J.E."/>
            <person name="Manci A.M."/>
            <person name="Nielsen D.A."/>
            <person name="Solomon M.B."/>
            <person name="Breakwell D.P."/>
            <person name="Burnett S.H."/>
            <person name="Grose J.H."/>
        </authorList>
    </citation>
    <scope>NUCLEOTIDE SEQUENCE</scope>
    <source>
        <strain evidence="9">7805</strain>
    </source>
</reference>
<comment type="pathway">
    <text evidence="8">Protein modification; lipoprotein biosynthesis (N-acyl transfer).</text>
</comment>
<evidence type="ECO:0000256" key="8">
    <source>
        <dbReference type="HAMAP-Rule" id="MF_01148"/>
    </source>
</evidence>
<keyword evidence="6 8" id="KW-0472">Membrane</keyword>
<feature type="transmembrane region" description="Helical" evidence="8">
    <location>
        <begin position="228"/>
        <end position="251"/>
    </location>
</feature>
<comment type="subcellular location">
    <subcellularLocation>
        <location evidence="1 8">Cell membrane</location>
        <topology evidence="1 8">Multi-pass membrane protein</topology>
    </subcellularLocation>
</comment>
<evidence type="ECO:0000313" key="9">
    <source>
        <dbReference type="EMBL" id="CUM61187.1"/>
    </source>
</evidence>
<dbReference type="HAMAP" id="MF_01148">
    <property type="entry name" value="Lnt"/>
    <property type="match status" value="1"/>
</dbReference>
<dbReference type="Gene3D" id="3.60.110.10">
    <property type="entry name" value="Carbon-nitrogen hydrolase"/>
    <property type="match status" value="1"/>
</dbReference>
<feature type="transmembrane region" description="Helical" evidence="8">
    <location>
        <begin position="516"/>
        <end position="534"/>
    </location>
</feature>
<feature type="transmembrane region" description="Helical" evidence="8">
    <location>
        <begin position="149"/>
        <end position="170"/>
    </location>
</feature>
<name>A0A1J1JIK1_PLAAG</name>
<feature type="transmembrane region" description="Helical" evidence="8">
    <location>
        <begin position="29"/>
        <end position="46"/>
    </location>
</feature>
<dbReference type="PANTHER" id="PTHR38686:SF1">
    <property type="entry name" value="APOLIPOPROTEIN N-ACYLTRANSFERASE"/>
    <property type="match status" value="1"/>
</dbReference>
<dbReference type="InterPro" id="IPR045378">
    <property type="entry name" value="LNT_N"/>
</dbReference>
<keyword evidence="9" id="KW-0449">Lipoprotein</keyword>
<dbReference type="InterPro" id="IPR003010">
    <property type="entry name" value="C-N_Hydrolase"/>
</dbReference>
<comment type="similarity">
    <text evidence="8">Belongs to the CN hydrolase family. Apolipoprotein N-acyltransferase subfamily.</text>
</comment>
<evidence type="ECO:0000256" key="4">
    <source>
        <dbReference type="ARBA" id="ARBA00022692"/>
    </source>
</evidence>
<keyword evidence="7 8" id="KW-0012">Acyltransferase</keyword>
<dbReference type="InterPro" id="IPR004563">
    <property type="entry name" value="Apolipo_AcylTrfase"/>
</dbReference>
<evidence type="ECO:0000256" key="6">
    <source>
        <dbReference type="ARBA" id="ARBA00023136"/>
    </source>
</evidence>
<evidence type="ECO:0000256" key="2">
    <source>
        <dbReference type="ARBA" id="ARBA00022475"/>
    </source>
</evidence>
<protein>
    <recommendedName>
        <fullName evidence="8">Apolipoprotein N-acyltransferase</fullName>
        <shortName evidence="8">ALP N-acyltransferase</shortName>
        <ecNumber evidence="8">2.3.1.269</ecNumber>
    </recommendedName>
</protein>
<dbReference type="AlphaFoldDB" id="A0A1J1JIK1"/>
<dbReference type="Pfam" id="PF00795">
    <property type="entry name" value="CN_hydrolase"/>
    <property type="match status" value="1"/>
</dbReference>
<dbReference type="EC" id="2.3.1.269" evidence="8"/>
<keyword evidence="5 8" id="KW-1133">Transmembrane helix</keyword>
<dbReference type="GO" id="GO:0042158">
    <property type="term" value="P:lipoprotein biosynthetic process"/>
    <property type="evidence" value="ECO:0007669"/>
    <property type="project" value="UniProtKB-UniRule"/>
</dbReference>
<dbReference type="Pfam" id="PF20154">
    <property type="entry name" value="LNT_N"/>
    <property type="match status" value="1"/>
</dbReference>
<dbReference type="RefSeq" id="WP_042152507.1">
    <property type="nucleotide sequence ID" value="NZ_JBEIHM010000024.1"/>
</dbReference>
<proteinExistence type="inferred from homology"/>
<sequence>MNKRELIQPLLLTGIAGVLMGVAAEPWGLWGLAWVALVPLWVNVLSNFTPPNPPLLSGGSFARFKITLILALVWGIGYYGTALFWITGIHPMTWLGVPWLASLAITIFCWSFLTLWGTALVIIWTGLFVILSAQFAQRFSKISLGLSRVLIATVLWCGLEYLWSSTALWWSSLSYTQSFGNLIILHLGQISGPTTITATLLIVNGLMAEGFILNRDKYYSQTQDQNSYLLLILAVLFLIFSHGLGLILYSIPLQKNLDHALKVGIIQGNIANEVKLNYSGFLQALNGYTTGYITLANQGVDFVVTPETALPFFWTDSNQRQNSSFYQAVLKQKVPAIVGSFALKENGYTNSLFSMDGEGNIIGQYDKANLVPLGEFIPFSEILGKFISRLSPLEATLIHGKPNQQFQTAFGQATVGICYDSAFAEHFRRQTAQGGEFLITASNDAYYSYTILAQHHALDVMRAIENHRWTIRATNTGYSGFIDPHGRTQWISNQNIYQLYADTIYRDQTQTLYVRWGDWLMPVLLIAGATLFLFKIDRYG</sequence>
<comment type="function">
    <text evidence="8">Catalyzes the phospholipid dependent N-acylation of the N-terminal cysteine of apolipoprotein, the last step in lipoprotein maturation.</text>
</comment>